<dbReference type="GO" id="GO:0004340">
    <property type="term" value="F:glucokinase activity"/>
    <property type="evidence" value="ECO:0007669"/>
    <property type="project" value="UniProtKB-EC"/>
</dbReference>
<accession>A0A517T3R8</accession>
<protein>
    <submittedName>
        <fullName evidence="2">Glucokinase</fullName>
        <ecNumber evidence="2">2.7.1.2</ecNumber>
    </submittedName>
</protein>
<evidence type="ECO:0000313" key="3">
    <source>
        <dbReference type="Proteomes" id="UP000319976"/>
    </source>
</evidence>
<comment type="similarity">
    <text evidence="1">Belongs to the ROK (NagC/XylR) family.</text>
</comment>
<sequence>MSVTAADLAGTTCYLGIDVGGTNIKAGIVTADGQSVCKTSVPTEAERGPDIGVQNIAKAAEKAIELSPLSMDDIPAVGLVTPGPMDIQGGRLYTPSNMPEWKDMPIRDLVAERLQKPVAFQNDANAAAYGEFWAGAARHVNSLVYWTLGTGIGCGIIVHDMIIEGAHSHGAESGHIIIDFDGERRHPGTGQRGTLEAYAAARAIVTRCREALAAGRASSIRGSITVGAEITPKLIAEHAEDGDLLCKQLVMDTAMYLGVGTVTLMHTIDPEMILFGGAMTFGRNEAPLGRDFLAKIKEVVQERAFPTCSENTYIDYATLGGDAGYIGAAGCAKKDFGA</sequence>
<dbReference type="AlphaFoldDB" id="A0A517T3R8"/>
<keyword evidence="2" id="KW-0808">Transferase</keyword>
<name>A0A517T3R8_9PLAN</name>
<dbReference type="Gene3D" id="3.30.420.40">
    <property type="match status" value="2"/>
</dbReference>
<dbReference type="OrthoDB" id="9795247at2"/>
<evidence type="ECO:0000256" key="1">
    <source>
        <dbReference type="ARBA" id="ARBA00006479"/>
    </source>
</evidence>
<dbReference type="KEGG" id="chya:V22_02190"/>
<dbReference type="EC" id="2.7.1.2" evidence="2"/>
<dbReference type="PANTHER" id="PTHR18964">
    <property type="entry name" value="ROK (REPRESSOR, ORF, KINASE) FAMILY"/>
    <property type="match status" value="1"/>
</dbReference>
<organism evidence="2 3">
    <name type="scientific">Calycomorphotria hydatis</name>
    <dbReference type="NCBI Taxonomy" id="2528027"/>
    <lineage>
        <taxon>Bacteria</taxon>
        <taxon>Pseudomonadati</taxon>
        <taxon>Planctomycetota</taxon>
        <taxon>Planctomycetia</taxon>
        <taxon>Planctomycetales</taxon>
        <taxon>Planctomycetaceae</taxon>
        <taxon>Calycomorphotria</taxon>
    </lineage>
</organism>
<dbReference type="PROSITE" id="PS01125">
    <property type="entry name" value="ROK"/>
    <property type="match status" value="1"/>
</dbReference>
<dbReference type="InterPro" id="IPR049874">
    <property type="entry name" value="ROK_cs"/>
</dbReference>
<proteinExistence type="inferred from homology"/>
<keyword evidence="2" id="KW-0418">Kinase</keyword>
<dbReference type="RefSeq" id="WP_145259004.1">
    <property type="nucleotide sequence ID" value="NZ_CP036316.1"/>
</dbReference>
<dbReference type="EMBL" id="CP036316">
    <property type="protein sequence ID" value="QDT63020.1"/>
    <property type="molecule type" value="Genomic_DNA"/>
</dbReference>
<evidence type="ECO:0000313" key="2">
    <source>
        <dbReference type="EMBL" id="QDT63020.1"/>
    </source>
</evidence>
<gene>
    <name evidence="2" type="primary">glcK_1</name>
    <name evidence="2" type="ORF">V22_02190</name>
</gene>
<dbReference type="Proteomes" id="UP000319976">
    <property type="component" value="Chromosome"/>
</dbReference>
<dbReference type="InterPro" id="IPR000600">
    <property type="entry name" value="ROK"/>
</dbReference>
<dbReference type="Pfam" id="PF00480">
    <property type="entry name" value="ROK"/>
    <property type="match status" value="1"/>
</dbReference>
<dbReference type="SUPFAM" id="SSF53067">
    <property type="entry name" value="Actin-like ATPase domain"/>
    <property type="match status" value="1"/>
</dbReference>
<dbReference type="InterPro" id="IPR043129">
    <property type="entry name" value="ATPase_NBD"/>
</dbReference>
<reference evidence="2 3" key="1">
    <citation type="submission" date="2019-02" db="EMBL/GenBank/DDBJ databases">
        <title>Deep-cultivation of Planctomycetes and their phenomic and genomic characterization uncovers novel biology.</title>
        <authorList>
            <person name="Wiegand S."/>
            <person name="Jogler M."/>
            <person name="Boedeker C."/>
            <person name="Pinto D."/>
            <person name="Vollmers J."/>
            <person name="Rivas-Marin E."/>
            <person name="Kohn T."/>
            <person name="Peeters S.H."/>
            <person name="Heuer A."/>
            <person name="Rast P."/>
            <person name="Oberbeckmann S."/>
            <person name="Bunk B."/>
            <person name="Jeske O."/>
            <person name="Meyerdierks A."/>
            <person name="Storesund J.E."/>
            <person name="Kallscheuer N."/>
            <person name="Luecker S."/>
            <person name="Lage O.M."/>
            <person name="Pohl T."/>
            <person name="Merkel B.J."/>
            <person name="Hornburger P."/>
            <person name="Mueller R.-W."/>
            <person name="Bruemmer F."/>
            <person name="Labrenz M."/>
            <person name="Spormann A.M."/>
            <person name="Op den Camp H."/>
            <person name="Overmann J."/>
            <person name="Amann R."/>
            <person name="Jetten M.S.M."/>
            <person name="Mascher T."/>
            <person name="Medema M.H."/>
            <person name="Devos D.P."/>
            <person name="Kaster A.-K."/>
            <person name="Ovreas L."/>
            <person name="Rohde M."/>
            <person name="Galperin M.Y."/>
            <person name="Jogler C."/>
        </authorList>
    </citation>
    <scope>NUCLEOTIDE SEQUENCE [LARGE SCALE GENOMIC DNA]</scope>
    <source>
        <strain evidence="2 3">V22</strain>
    </source>
</reference>
<keyword evidence="3" id="KW-1185">Reference proteome</keyword>
<dbReference type="PANTHER" id="PTHR18964:SF149">
    <property type="entry name" value="BIFUNCTIONAL UDP-N-ACETYLGLUCOSAMINE 2-EPIMERASE_N-ACETYLMANNOSAMINE KINASE"/>
    <property type="match status" value="1"/>
</dbReference>